<name>A0A813L475_POLGL</name>
<comment type="caution">
    <text evidence="2">The sequence shown here is derived from an EMBL/GenBank/DDBJ whole genome shotgun (WGS) entry which is preliminary data.</text>
</comment>
<sequence>MEFPDPRLPASAHTRQPEAEENQCLDLLAWLTQELQDERASLGSLLSSSSRPLYCRFLMIPDCSSPVPFSNRHDALIQDLTAKFRFTGGVLTSPGAGFPVCSESDIKPIFLELGAPNWPQLMLGRQAVGPTESGSRLTEPTEDTSGSPDALQGQDGSLRSQYRGSVNIEDNLSVRSGNSVDKPSLLVESEANAGVQVAEVRSPKRQIIKLRTSANLGYGGPDRRMQLRTFVKSFKFEVVFACLILANAMVLAFEGEYAGMELGFQIGYAAWLQALSGTLARRGHTHERSLVVAR</sequence>
<proteinExistence type="predicted"/>
<evidence type="ECO:0000256" key="1">
    <source>
        <dbReference type="SAM" id="MobiDB-lite"/>
    </source>
</evidence>
<dbReference type="Proteomes" id="UP000626109">
    <property type="component" value="Unassembled WGS sequence"/>
</dbReference>
<feature type="region of interest" description="Disordered" evidence="1">
    <location>
        <begin position="1"/>
        <end position="20"/>
    </location>
</feature>
<dbReference type="EMBL" id="CAJNNW010033546">
    <property type="protein sequence ID" value="CAE8719469.1"/>
    <property type="molecule type" value="Genomic_DNA"/>
</dbReference>
<feature type="region of interest" description="Disordered" evidence="1">
    <location>
        <begin position="128"/>
        <end position="157"/>
    </location>
</feature>
<accession>A0A813L475</accession>
<protein>
    <submittedName>
        <fullName evidence="2">Uncharacterized protein</fullName>
    </submittedName>
</protein>
<feature type="compositionally biased region" description="Polar residues" evidence="1">
    <location>
        <begin position="132"/>
        <end position="147"/>
    </location>
</feature>
<reference evidence="2" key="1">
    <citation type="submission" date="2021-02" db="EMBL/GenBank/DDBJ databases">
        <authorList>
            <person name="Dougan E. K."/>
            <person name="Rhodes N."/>
            <person name="Thang M."/>
            <person name="Chan C."/>
        </authorList>
    </citation>
    <scope>NUCLEOTIDE SEQUENCE</scope>
</reference>
<gene>
    <name evidence="2" type="ORF">PGLA2088_LOCUS40685</name>
</gene>
<organism evidence="2 3">
    <name type="scientific">Polarella glacialis</name>
    <name type="common">Dinoflagellate</name>
    <dbReference type="NCBI Taxonomy" id="89957"/>
    <lineage>
        <taxon>Eukaryota</taxon>
        <taxon>Sar</taxon>
        <taxon>Alveolata</taxon>
        <taxon>Dinophyceae</taxon>
        <taxon>Suessiales</taxon>
        <taxon>Suessiaceae</taxon>
        <taxon>Polarella</taxon>
    </lineage>
</organism>
<dbReference type="AlphaFoldDB" id="A0A813L475"/>
<evidence type="ECO:0000313" key="2">
    <source>
        <dbReference type="EMBL" id="CAE8719469.1"/>
    </source>
</evidence>
<evidence type="ECO:0000313" key="3">
    <source>
        <dbReference type="Proteomes" id="UP000626109"/>
    </source>
</evidence>